<sequence>GSTGNAAADAPRRQDDDTDGRGQLGGAPLRRPEHARVADGEPRHLGAPARHDGGRPPTQPPRPL</sequence>
<feature type="compositionally biased region" description="Basic and acidic residues" evidence="1">
    <location>
        <begin position="30"/>
        <end position="54"/>
    </location>
</feature>
<gene>
    <name evidence="2" type="ORF">AVDCRST_MAG89-4410</name>
</gene>
<reference evidence="2" key="1">
    <citation type="submission" date="2020-02" db="EMBL/GenBank/DDBJ databases">
        <authorList>
            <person name="Meier V. D."/>
        </authorList>
    </citation>
    <scope>NUCLEOTIDE SEQUENCE</scope>
    <source>
        <strain evidence="2">AVDCRST_MAG89</strain>
    </source>
</reference>
<feature type="non-terminal residue" evidence="2">
    <location>
        <position position="64"/>
    </location>
</feature>
<feature type="non-terminal residue" evidence="2">
    <location>
        <position position="1"/>
    </location>
</feature>
<proteinExistence type="predicted"/>
<accession>A0A6J4MU85</accession>
<protein>
    <submittedName>
        <fullName evidence="2">Uncharacterized protein</fullName>
    </submittedName>
</protein>
<dbReference type="AlphaFoldDB" id="A0A6J4MU85"/>
<organism evidence="2">
    <name type="scientific">uncultured Gemmatimonadota bacterium</name>
    <dbReference type="NCBI Taxonomy" id="203437"/>
    <lineage>
        <taxon>Bacteria</taxon>
        <taxon>Pseudomonadati</taxon>
        <taxon>Gemmatimonadota</taxon>
        <taxon>environmental samples</taxon>
    </lineage>
</organism>
<evidence type="ECO:0000313" key="2">
    <source>
        <dbReference type="EMBL" id="CAA9369157.1"/>
    </source>
</evidence>
<dbReference type="EMBL" id="CADCTV010000924">
    <property type="protein sequence ID" value="CAA9369157.1"/>
    <property type="molecule type" value="Genomic_DNA"/>
</dbReference>
<name>A0A6J4MU85_9BACT</name>
<feature type="region of interest" description="Disordered" evidence="1">
    <location>
        <begin position="1"/>
        <end position="64"/>
    </location>
</feature>
<evidence type="ECO:0000256" key="1">
    <source>
        <dbReference type="SAM" id="MobiDB-lite"/>
    </source>
</evidence>